<evidence type="ECO:0000256" key="1">
    <source>
        <dbReference type="SAM" id="MobiDB-lite"/>
    </source>
</evidence>
<protein>
    <submittedName>
        <fullName evidence="2">Uncharacterized protein</fullName>
    </submittedName>
</protein>
<feature type="non-terminal residue" evidence="2">
    <location>
        <position position="1"/>
    </location>
</feature>
<dbReference type="AlphaFoldDB" id="A0A821AQH6"/>
<gene>
    <name evidence="2" type="ORF">UJA718_LOCUS30745</name>
</gene>
<feature type="non-terminal residue" evidence="2">
    <location>
        <position position="51"/>
    </location>
</feature>
<organism evidence="2 3">
    <name type="scientific">Rotaria socialis</name>
    <dbReference type="NCBI Taxonomy" id="392032"/>
    <lineage>
        <taxon>Eukaryota</taxon>
        <taxon>Metazoa</taxon>
        <taxon>Spiralia</taxon>
        <taxon>Gnathifera</taxon>
        <taxon>Rotifera</taxon>
        <taxon>Eurotatoria</taxon>
        <taxon>Bdelloidea</taxon>
        <taxon>Philodinida</taxon>
        <taxon>Philodinidae</taxon>
        <taxon>Rotaria</taxon>
    </lineage>
</organism>
<accession>A0A821AQH6</accession>
<comment type="caution">
    <text evidence="2">The sequence shown here is derived from an EMBL/GenBank/DDBJ whole genome shotgun (WGS) entry which is preliminary data.</text>
</comment>
<proteinExistence type="predicted"/>
<keyword evidence="3" id="KW-1185">Reference proteome</keyword>
<name>A0A821AQH6_9BILA</name>
<evidence type="ECO:0000313" key="3">
    <source>
        <dbReference type="Proteomes" id="UP000663873"/>
    </source>
</evidence>
<feature type="region of interest" description="Disordered" evidence="1">
    <location>
        <begin position="1"/>
        <end position="27"/>
    </location>
</feature>
<reference evidence="2" key="1">
    <citation type="submission" date="2021-02" db="EMBL/GenBank/DDBJ databases">
        <authorList>
            <person name="Nowell W R."/>
        </authorList>
    </citation>
    <scope>NUCLEOTIDE SEQUENCE</scope>
</reference>
<dbReference type="EMBL" id="CAJOBP010016503">
    <property type="protein sequence ID" value="CAF4584415.1"/>
    <property type="molecule type" value="Genomic_DNA"/>
</dbReference>
<dbReference type="Proteomes" id="UP000663873">
    <property type="component" value="Unassembled WGS sequence"/>
</dbReference>
<sequence>HELDIIDPPQRVPVPMRSETAQPHVAEAASCPPTIRVTVAEFFEQPHDTLE</sequence>
<evidence type="ECO:0000313" key="2">
    <source>
        <dbReference type="EMBL" id="CAF4584415.1"/>
    </source>
</evidence>